<evidence type="ECO:0000313" key="1">
    <source>
        <dbReference type="EMBL" id="VYS99269.1"/>
    </source>
</evidence>
<reference evidence="1" key="1">
    <citation type="submission" date="2019-11" db="EMBL/GenBank/DDBJ databases">
        <authorList>
            <person name="Feng L."/>
        </authorList>
    </citation>
    <scope>NUCLEOTIDE SEQUENCE</scope>
    <source>
        <strain evidence="1">AMuciniphilaLFYP55</strain>
    </source>
</reference>
<name>A0A6N2T1M0_9BACT</name>
<dbReference type="OrthoDB" id="5903604at2"/>
<organism evidence="1">
    <name type="scientific">Akkermansia muciniphila</name>
    <dbReference type="NCBI Taxonomy" id="239935"/>
    <lineage>
        <taxon>Bacteria</taxon>
        <taxon>Pseudomonadati</taxon>
        <taxon>Verrucomicrobiota</taxon>
        <taxon>Verrucomicrobiia</taxon>
        <taxon>Verrucomicrobiales</taxon>
        <taxon>Akkermansiaceae</taxon>
        <taxon>Akkermansia</taxon>
    </lineage>
</organism>
<evidence type="ECO:0008006" key="2">
    <source>
        <dbReference type="Google" id="ProtNLM"/>
    </source>
</evidence>
<dbReference type="Pfam" id="PF14253">
    <property type="entry name" value="AbiH"/>
    <property type="match status" value="1"/>
</dbReference>
<accession>A0A6N2T1M0</accession>
<dbReference type="AlphaFoldDB" id="A0A6N2T1M0"/>
<gene>
    <name evidence="1" type="ORF">AMLFYP55_02397</name>
</gene>
<protein>
    <recommendedName>
        <fullName evidence="2">Bacteriophage abortive infection AbiH</fullName>
    </recommendedName>
</protein>
<proteinExistence type="predicted"/>
<dbReference type="EMBL" id="CACRSS010000004">
    <property type="protein sequence ID" value="VYS99269.1"/>
    <property type="molecule type" value="Genomic_DNA"/>
</dbReference>
<sequence length="302" mass="34888">MGNTLVIVGNGFDLWHGLPTSYADFKIFLENNGNHKNFLEDISKYIDESALWSDFEHALGEIDDAVVLGDSDFGGGGDYNMIRERLSFHTQISEKLRLWLSSVVIESSKELDHSELLAPHFKYLNFNYTSTLEKLYRIESSNIFYIHGSLQCSTEKLICGHNTSCPYGSYFNIPTGKSGLLVVESPENALIEYYEYTRKDSEIIISNNQKYFEELNDVSEIFILGHSMGDVDKEYFREIACHVQQNSMWNISYHSEKDKNNIKKTMQYIEEECGISPQIEYITLDSYAFEKILCNKEIIWKK</sequence>
<dbReference type="InterPro" id="IPR025935">
    <property type="entry name" value="AbiH"/>
</dbReference>
<dbReference type="RefSeq" id="WP_102722141.1">
    <property type="nucleotide sequence ID" value="NZ_CACRSS010000004.1"/>
</dbReference>